<keyword evidence="5" id="KW-1185">Reference proteome</keyword>
<organism evidence="2 4">
    <name type="scientific">Billgrantia kenyensis</name>
    <dbReference type="NCBI Taxonomy" id="321266"/>
    <lineage>
        <taxon>Bacteria</taxon>
        <taxon>Pseudomonadati</taxon>
        <taxon>Pseudomonadota</taxon>
        <taxon>Gammaproteobacteria</taxon>
        <taxon>Oceanospirillales</taxon>
        <taxon>Halomonadaceae</taxon>
        <taxon>Billgrantia</taxon>
    </lineage>
</organism>
<evidence type="ECO:0000313" key="5">
    <source>
        <dbReference type="Proteomes" id="UP000814353"/>
    </source>
</evidence>
<sequence length="131" mass="14114">MKPCKAAGNSTGREGRALKALCHPFSLLLLSVAWHGLDVAQAGEAHLQDPRLDLFTAEGVADGRLRQLDENRLDDVRGRYASAAELDLDRPWGVILWDEGKGSHTGSGAGTSQTQTGSNQQRQSMSTTTVR</sequence>
<dbReference type="AlphaFoldDB" id="A0A7V9VYR4"/>
<evidence type="ECO:0000313" key="4">
    <source>
        <dbReference type="Proteomes" id="UP000518091"/>
    </source>
</evidence>
<gene>
    <name evidence="2" type="ORF">H1D44_03010</name>
    <name evidence="3" type="ORF">HOP48_07190</name>
</gene>
<reference evidence="2 4" key="2">
    <citation type="submission" date="2020-07" db="EMBL/GenBank/DDBJ databases">
        <title>Identification of Halomonas strains.</title>
        <authorList>
            <person name="Xiao Z."/>
            <person name="Shen J."/>
        </authorList>
    </citation>
    <scope>NUCLEOTIDE SEQUENCE [LARGE SCALE GENOMIC DNA]</scope>
    <source>
        <strain evidence="2 4">DSM 17331</strain>
    </source>
</reference>
<evidence type="ECO:0000313" key="3">
    <source>
        <dbReference type="EMBL" id="MCG6661333.1"/>
    </source>
</evidence>
<dbReference type="Proteomes" id="UP000518091">
    <property type="component" value="Unassembled WGS sequence"/>
</dbReference>
<evidence type="ECO:0000313" key="2">
    <source>
        <dbReference type="EMBL" id="MBA2777862.1"/>
    </source>
</evidence>
<evidence type="ECO:0000256" key="1">
    <source>
        <dbReference type="SAM" id="MobiDB-lite"/>
    </source>
</evidence>
<dbReference type="EMBL" id="JABFUB010000004">
    <property type="protein sequence ID" value="MCG6661333.1"/>
    <property type="molecule type" value="Genomic_DNA"/>
</dbReference>
<accession>A0A7V9VYR4</accession>
<dbReference type="RefSeq" id="WP_181513368.1">
    <property type="nucleotide sequence ID" value="NZ_JABFUB010000004.1"/>
</dbReference>
<feature type="compositionally biased region" description="Low complexity" evidence="1">
    <location>
        <begin position="110"/>
        <end position="124"/>
    </location>
</feature>
<name>A0A7V9VYR4_9GAMM</name>
<reference evidence="3 5" key="1">
    <citation type="submission" date="2020-05" db="EMBL/GenBank/DDBJ databases">
        <title>Comparative genomic analysis of denitrifying bacteria from Halomonas genus.</title>
        <authorList>
            <person name="Wang L."/>
            <person name="Shao Z."/>
        </authorList>
    </citation>
    <scope>NUCLEOTIDE SEQUENCE [LARGE SCALE GENOMIC DNA]</scope>
    <source>
        <strain evidence="3 5">DSM 17331</strain>
    </source>
</reference>
<feature type="region of interest" description="Disordered" evidence="1">
    <location>
        <begin position="99"/>
        <end position="131"/>
    </location>
</feature>
<comment type="caution">
    <text evidence="2">The sequence shown here is derived from an EMBL/GenBank/DDBJ whole genome shotgun (WGS) entry which is preliminary data.</text>
</comment>
<dbReference type="Proteomes" id="UP000814353">
    <property type="component" value="Unassembled WGS sequence"/>
</dbReference>
<protein>
    <submittedName>
        <fullName evidence="2">Uncharacterized protein</fullName>
    </submittedName>
</protein>
<proteinExistence type="predicted"/>
<dbReference type="EMBL" id="JACEFT010000002">
    <property type="protein sequence ID" value="MBA2777862.1"/>
    <property type="molecule type" value="Genomic_DNA"/>
</dbReference>